<keyword evidence="1" id="KW-0812">Transmembrane</keyword>
<organism evidence="2 3">
    <name type="scientific">Lentilactobacillus rapi</name>
    <dbReference type="NCBI Taxonomy" id="481723"/>
    <lineage>
        <taxon>Bacteria</taxon>
        <taxon>Bacillati</taxon>
        <taxon>Bacillota</taxon>
        <taxon>Bacilli</taxon>
        <taxon>Lactobacillales</taxon>
        <taxon>Lactobacillaceae</taxon>
        <taxon>Lentilactobacillus</taxon>
    </lineage>
</organism>
<gene>
    <name evidence="2" type="ORF">LRA02_00590</name>
</gene>
<accession>A0A512PJ13</accession>
<dbReference type="InterPro" id="IPR018580">
    <property type="entry name" value="Uncharacterised_YfhO"/>
</dbReference>
<evidence type="ECO:0000256" key="1">
    <source>
        <dbReference type="SAM" id="Phobius"/>
    </source>
</evidence>
<keyword evidence="1" id="KW-1133">Transmembrane helix</keyword>
<evidence type="ECO:0000313" key="2">
    <source>
        <dbReference type="EMBL" id="GEP71191.1"/>
    </source>
</evidence>
<dbReference type="AlphaFoldDB" id="A0A512PJ13"/>
<dbReference type="OrthoDB" id="9815466at2"/>
<feature type="transmembrane region" description="Helical" evidence="1">
    <location>
        <begin position="389"/>
        <end position="406"/>
    </location>
</feature>
<name>A0A512PJ13_9LACO</name>
<dbReference type="EMBL" id="BKAM01000001">
    <property type="protein sequence ID" value="GEP71191.1"/>
    <property type="molecule type" value="Genomic_DNA"/>
</dbReference>
<feature type="transmembrane region" description="Helical" evidence="1">
    <location>
        <begin position="67"/>
        <end position="86"/>
    </location>
</feature>
<dbReference type="STRING" id="1423795.FD12_GL000268"/>
<feature type="transmembrane region" description="Helical" evidence="1">
    <location>
        <begin position="418"/>
        <end position="437"/>
    </location>
</feature>
<feature type="transmembrane region" description="Helical" evidence="1">
    <location>
        <begin position="323"/>
        <end position="340"/>
    </location>
</feature>
<dbReference type="RefSeq" id="WP_056982659.1">
    <property type="nucleotide sequence ID" value="NZ_BKAM01000001.1"/>
</dbReference>
<feature type="transmembrane region" description="Helical" evidence="1">
    <location>
        <begin position="106"/>
        <end position="127"/>
    </location>
</feature>
<feature type="transmembrane region" description="Helical" evidence="1">
    <location>
        <begin position="9"/>
        <end position="29"/>
    </location>
</feature>
<feature type="transmembrane region" description="Helical" evidence="1">
    <location>
        <begin position="183"/>
        <end position="216"/>
    </location>
</feature>
<proteinExistence type="predicted"/>
<sequence length="894" mass="101587">MKVKKTKRFIIYAMCFLVPLAIATCYFIYRRFAPFGNSSIMTVDMGQQYIDFFAHYRDTLLHNPSGFIYSFANALGGGMIGTWSYYLMSPLNLLILLFPLSKLPSVIAIITLLKYALSGLSFGYFLIQSKKYVSWSVVGFSTAYALMGWMIANQFNTLWIDAAIILPIIFLGFQRLLHDKSSVLYVVALTVMFIINYYMGWMIALFLTAYMVIYGIAKAYPVDTSQYLHIIIKWIKASVLSAMLTAWLLIPTFFSLLAGKTHYTRNQFQIRFEYNPLDMLGKFFNGSVDFKQLPSGTANIFVGSIVVILFVYYFFISSIKKNVRFANLGLTAFMILSMVFQPLDLLWHGWQLPVWYTFRFSYLFSFLMIVTAFSAFLHILKEGLDSKRFSIAMGLIVLGVAYVGIFKKHFEYLHSDNFIWGCVFLVISAGVIIACAIYKQSLLLAVAVFVVMAGEAGLNMVTSLNNLDYLKSTDFTTYTKMLRKEVNQVKQKDKSFYRIGTTFARTKNDAFAADFNGGSIFSSTLEANTSQFFKHIGQPNGDSFVLYSNGTMFTDSLLGMKYYMNQQIPENNPNKKQQKEPVPALTRKPDLTSYELLSQDKLIGTYKNPYALPLGFLAPKSGMNNNKIASDPIEYQNELANRLDPNIKSLYQPANYSHIRYNNIYKISKLNNAILKKKNMMELSYIILTVPVQANTSYYMTLGTNFNKGQISISVDGQNQTQFTPSERTIIANIGNEQVAGNINIQIFVNASSTMLRDVRLYKVHNSKIAQFSNDMKANPFKINKWNERSMSGTVNVKSNNQALTTTIPYSKGWHATVDGKAVTPKMWENMFLYVPMTKGHHTVKLSFWPEGLTAGLIIGLIGWVFIGFEFYRNRSKKKKALTHSEVTEAQDQD</sequence>
<dbReference type="Proteomes" id="UP000321569">
    <property type="component" value="Unassembled WGS sequence"/>
</dbReference>
<dbReference type="PANTHER" id="PTHR38454:SF1">
    <property type="entry name" value="INTEGRAL MEMBRANE PROTEIN"/>
    <property type="match status" value="1"/>
</dbReference>
<feature type="transmembrane region" description="Helical" evidence="1">
    <location>
        <begin position="442"/>
        <end position="461"/>
    </location>
</feature>
<feature type="transmembrane region" description="Helical" evidence="1">
    <location>
        <begin position="360"/>
        <end position="380"/>
    </location>
</feature>
<dbReference type="PANTHER" id="PTHR38454">
    <property type="entry name" value="INTEGRAL MEMBRANE PROTEIN-RELATED"/>
    <property type="match status" value="1"/>
</dbReference>
<feature type="transmembrane region" description="Helical" evidence="1">
    <location>
        <begin position="133"/>
        <end position="151"/>
    </location>
</feature>
<feature type="transmembrane region" description="Helical" evidence="1">
    <location>
        <begin position="298"/>
        <end position="316"/>
    </location>
</feature>
<protein>
    <submittedName>
        <fullName evidence="2">Membrane protein</fullName>
    </submittedName>
</protein>
<feature type="transmembrane region" description="Helical" evidence="1">
    <location>
        <begin position="852"/>
        <end position="872"/>
    </location>
</feature>
<feature type="transmembrane region" description="Helical" evidence="1">
    <location>
        <begin position="158"/>
        <end position="177"/>
    </location>
</feature>
<keyword evidence="1" id="KW-0472">Membrane</keyword>
<feature type="transmembrane region" description="Helical" evidence="1">
    <location>
        <begin position="237"/>
        <end position="258"/>
    </location>
</feature>
<reference evidence="2 3" key="1">
    <citation type="submission" date="2019-07" db="EMBL/GenBank/DDBJ databases">
        <title>Whole genome shotgun sequence of Lactobacillus rapi NBRC 109618.</title>
        <authorList>
            <person name="Hosoyama A."/>
            <person name="Uohara A."/>
            <person name="Ohji S."/>
            <person name="Ichikawa N."/>
        </authorList>
    </citation>
    <scope>NUCLEOTIDE SEQUENCE [LARGE SCALE GENOMIC DNA]</scope>
    <source>
        <strain evidence="2 3">NBRC 109618</strain>
    </source>
</reference>
<evidence type="ECO:0000313" key="3">
    <source>
        <dbReference type="Proteomes" id="UP000321569"/>
    </source>
</evidence>
<comment type="caution">
    <text evidence="2">The sequence shown here is derived from an EMBL/GenBank/DDBJ whole genome shotgun (WGS) entry which is preliminary data.</text>
</comment>
<dbReference type="Pfam" id="PF09586">
    <property type="entry name" value="YfhO"/>
    <property type="match status" value="1"/>
</dbReference>